<dbReference type="GO" id="GO:0030991">
    <property type="term" value="C:intraciliary transport particle A"/>
    <property type="evidence" value="ECO:0007669"/>
    <property type="project" value="TreeGrafter"/>
</dbReference>
<feature type="domain" description="WDR19 WD40 repeat" evidence="13">
    <location>
        <begin position="724"/>
        <end position="960"/>
    </location>
</feature>
<feature type="non-terminal residue" evidence="18">
    <location>
        <position position="1688"/>
    </location>
</feature>
<feature type="domain" description="IFT121-like zinc finger" evidence="14">
    <location>
        <begin position="1616"/>
        <end position="1662"/>
    </location>
</feature>
<evidence type="ECO:0000256" key="9">
    <source>
        <dbReference type="ARBA" id="ARBA00023273"/>
    </source>
</evidence>
<dbReference type="InterPro" id="IPR015943">
    <property type="entry name" value="WD40/YVTN_repeat-like_dom_sf"/>
</dbReference>
<dbReference type="InterPro" id="IPR056157">
    <property type="entry name" value="TPR_IFT80_172_dom"/>
</dbReference>
<name>A0A836FIV4_9HYME</name>
<dbReference type="PANTHER" id="PTHR14920">
    <property type="entry name" value="OSMOTIC AVOIDANCE ABNORMAL PROTEIN 1/WD REPEAT MEMBRANE PROTEIN"/>
    <property type="match status" value="1"/>
</dbReference>
<keyword evidence="19" id="KW-1185">Reference proteome</keyword>
<dbReference type="Proteomes" id="UP000670152">
    <property type="component" value="Unassembled WGS sequence"/>
</dbReference>
<dbReference type="FunFam" id="2.130.10.10:FF:000242">
    <property type="entry name" value="WD repeat domain 19, isoform CRA_a"/>
    <property type="match status" value="1"/>
</dbReference>
<keyword evidence="8" id="KW-0206">Cytoskeleton</keyword>
<dbReference type="InterPro" id="IPR039468">
    <property type="entry name" value="WDR19_WD40_rpt"/>
</dbReference>
<keyword evidence="5" id="KW-0970">Cilium biogenesis/degradation</keyword>
<evidence type="ECO:0000256" key="3">
    <source>
        <dbReference type="ARBA" id="ARBA00022574"/>
    </source>
</evidence>
<dbReference type="PROSITE" id="PS50082">
    <property type="entry name" value="WD_REPEATS_2"/>
    <property type="match status" value="3"/>
</dbReference>
<feature type="non-terminal residue" evidence="18">
    <location>
        <position position="1"/>
    </location>
</feature>
<evidence type="ECO:0000259" key="14">
    <source>
        <dbReference type="Pfam" id="PF23145"/>
    </source>
</evidence>
<feature type="compositionally biased region" description="Polar residues" evidence="12">
    <location>
        <begin position="1"/>
        <end position="19"/>
    </location>
</feature>
<evidence type="ECO:0000256" key="4">
    <source>
        <dbReference type="ARBA" id="ARBA00022737"/>
    </source>
</evidence>
<dbReference type="InterPro" id="IPR019775">
    <property type="entry name" value="WD40_repeat_CS"/>
</dbReference>
<feature type="domain" description="IFT80/172/WDR35 TPR" evidence="15">
    <location>
        <begin position="1001"/>
        <end position="1093"/>
    </location>
</feature>
<evidence type="ECO:0000256" key="8">
    <source>
        <dbReference type="ARBA" id="ARBA00023212"/>
    </source>
</evidence>
<dbReference type="Pfam" id="PF00400">
    <property type="entry name" value="WD40"/>
    <property type="match status" value="4"/>
</dbReference>
<evidence type="ECO:0000256" key="2">
    <source>
        <dbReference type="ARBA" id="ARBA00022490"/>
    </source>
</evidence>
<comment type="subcellular location">
    <subcellularLocation>
        <location evidence="1">Cytoplasm</location>
        <location evidence="1">Cytoskeleton</location>
        <location evidence="1">Cilium basal body</location>
    </subcellularLocation>
</comment>
<feature type="repeat" description="WD" evidence="10">
    <location>
        <begin position="72"/>
        <end position="113"/>
    </location>
</feature>
<accession>A0A836FIV4</accession>
<dbReference type="InterPro" id="IPR056168">
    <property type="entry name" value="TPR_IF140/IFT172/WDR19"/>
</dbReference>
<dbReference type="Pfam" id="PF23145">
    <property type="entry name" value="Zf_2nd_IFT121"/>
    <property type="match status" value="1"/>
</dbReference>
<evidence type="ECO:0000256" key="1">
    <source>
        <dbReference type="ARBA" id="ARBA00004120"/>
    </source>
</evidence>
<dbReference type="InterPro" id="IPR019734">
    <property type="entry name" value="TPR_rpt"/>
</dbReference>
<dbReference type="InterPro" id="IPR040379">
    <property type="entry name" value="WDR19/dyf-2"/>
</dbReference>
<dbReference type="SMART" id="SM00320">
    <property type="entry name" value="WD40"/>
    <property type="match status" value="10"/>
</dbReference>
<dbReference type="SUPFAM" id="SSF48452">
    <property type="entry name" value="TPR-like"/>
    <property type="match status" value="1"/>
</dbReference>
<evidence type="ECO:0000256" key="10">
    <source>
        <dbReference type="PROSITE-ProRule" id="PRU00221"/>
    </source>
</evidence>
<proteinExistence type="predicted"/>
<protein>
    <submittedName>
        <fullName evidence="18">WDR19 protein</fullName>
    </submittedName>
</protein>
<keyword evidence="3 10" id="KW-0853">WD repeat</keyword>
<dbReference type="SUPFAM" id="SSF50978">
    <property type="entry name" value="WD40 repeat-like"/>
    <property type="match status" value="4"/>
</dbReference>
<evidence type="ECO:0000256" key="6">
    <source>
        <dbReference type="ARBA" id="ARBA00022803"/>
    </source>
</evidence>
<dbReference type="OrthoDB" id="10250638at2759"/>
<dbReference type="FunFam" id="1.25.40.470:FF:000009">
    <property type="entry name" value="WD repeat-containing protein 19 isoform X1"/>
    <property type="match status" value="1"/>
</dbReference>
<dbReference type="InterPro" id="IPR036322">
    <property type="entry name" value="WD40_repeat_dom_sf"/>
</dbReference>
<evidence type="ECO:0000259" key="16">
    <source>
        <dbReference type="Pfam" id="PF23389"/>
    </source>
</evidence>
<dbReference type="Gene3D" id="1.25.40.470">
    <property type="match status" value="2"/>
</dbReference>
<feature type="domain" description="WDR19 first beta-propeller" evidence="16">
    <location>
        <begin position="341"/>
        <end position="663"/>
    </location>
</feature>
<dbReference type="InterPro" id="IPR001680">
    <property type="entry name" value="WD40_rpt"/>
</dbReference>
<dbReference type="Pfam" id="PF23389">
    <property type="entry name" value="Beta-prop_WDR19_1st"/>
    <property type="match status" value="1"/>
</dbReference>
<dbReference type="GO" id="GO:0035721">
    <property type="term" value="P:intraciliary retrograde transport"/>
    <property type="evidence" value="ECO:0007669"/>
    <property type="project" value="InterPro"/>
</dbReference>
<dbReference type="Pfam" id="PF24762">
    <property type="entry name" value="TPR_IF140-IFT172"/>
    <property type="match status" value="1"/>
</dbReference>
<feature type="repeat" description="WD" evidence="10">
    <location>
        <begin position="25"/>
        <end position="69"/>
    </location>
</feature>
<reference evidence="18 19" key="1">
    <citation type="submission" date="2020-02" db="EMBL/GenBank/DDBJ databases">
        <title>Relaxed selection underlies rapid genomic changes in the transitions from sociality to social parasitism in ants.</title>
        <authorList>
            <person name="Bi X."/>
        </authorList>
    </citation>
    <scope>NUCLEOTIDE SEQUENCE [LARGE SCALE GENOMIC DNA]</scope>
    <source>
        <strain evidence="18">BGI-DK2014b</strain>
        <tissue evidence="18">Whole body</tissue>
    </source>
</reference>
<sequence length="1688" mass="190480">MFNQSNSLRTGTSNTSNPMQDFEVVSPPDDSVSSLAFSPASIQQNFLVAGSWDCNVRCWEVEQSGKTVPKSMQSMAAPVLAVCWSDDGTKVFMAGCDKTAKCWDLATNQSVQVAAHDAPIRTCHWIKASSYSCLMTGSWDKTLKFWDLRSPKPGLIINLPERCYCSDVDYPMAVVGTAGRGLIVYHLETTPREFKPVELSLKYQYRCVAIFRDKKKVPTGFAIGSTEGRVAIHHLNLSTKENFTFKCHRTNGTPNGYQDIYAVNDIAFHPVHGTVATVGGDGTFGFWDKDARTKLKSSETMEQPITRCCFNHNGQIFAYAVSYDWSKVLYRLDQPHGSGNVYISWRPGNSTHLATTGCDSTVAVFDRQGDIQERIQISGLCTGFGWDSDGDLLAIISQNSSTIILWDATTGKKAQIDAGVRDGLTCMMWAKKSCLLAIGTQKGNLVLYDHINAKRIPILGKHKKRILCGAWSLDGLLALASEDKVLTISTSEGDTRREITLQGDPSHIQFSEMKMDHRIGGENTVSLIVSKTTLFLYNILDPENPIELAFQKRYGLIVTYKWYGDGYILVGFEAGFFIAISTHIKEVGQELFQIKNHRDSLSDIALSQAVGKVATCGDSMLKVHSLQNLEETETLITVTNENGISNIEWSTDGTMLAVVTYVGNILIYLIEIPKLTSVCGNRIALLTSLMEVAVHLYTLDKVSSLMHNNRVDIFYQDKLYFQDKPSPQIINTIIEPAILAVGPIHLAVGLNNRALFWDLSISHYDQIHFERDYLATIDSIRLNEIYVSALFDGKLQLHSIKSDQALINSGKDTKMFPDSNSSHNRITCHALCSDFLVYGNDMGHIIYFCLETFHQCTEFIHNNGIKKLYLDANGVQLCFIDNKLDVYVFDPLNEAAIAVPDCPDNIDDILWDQNIFERTKIIKINTTKLPSDSVPLLMYSGEVTLSTMGSKLIQLTLTSHEEVGNIVESKKINEIFENQILCRRFQQAWSSCEKLNDKDTWLKLGQSAIANLNVEFAIRVYRQMEDAAMVWTLQTMENIDELALLCGHACILLGNYNEAEKYFLQSSEPVQALYLRRDLMQWEQALSLAQKLKPDEIPFIAREYAQQLEFTGNYPKALTNYERGLVDYNTSILATQNPHHRTQCLAGIARMSIRCGDSRKGVGIAMDNESSRLLRKECAEILESMKQFSEAAQLYEKSEYFDKAASAYIKLKNWHKVGQLLPQISSAKINIQYAKAKESEGKYEEAAKAYETAKDYDNIIRINLEYLNNPARSVEVVQQTKSIEGAKMIAKYFQKMNDYNSAIKFLILSNCHDEAFQLANQHGKMELYGEILVNTIDDTNVRKEDFRSLAMHFESQKNNLLTGKYYFHAKEYQKALRHLLKAAQLVPDDDRAITYAIDAIASSKDDKLANQLIDFLLGGDGVPKDPKYLFRLYMARKQYKEAAKTAIIIANEEQVNGNYRNAHDVLFGMYQELKRNKITIPLEMQTNLRLLHSYILVRLHVKRSDHLRGARMLIRVANNISKFPSHIVPILTSTVIECHRAGLKNAAFNFAAMLMRPEYRGQVDAKYSKKIEAIVRKPPRTKDIENEDEPLTPCPYCKSRLPETEVTCDKCKNTIPFCIATGRHIVEDDFTVCPQCDFPAIRSEFLRIVESEETCPMCSERVNSEAVSSVTDIRPYLDYQEEKVIIKA</sequence>
<dbReference type="Pfam" id="PF15911">
    <property type="entry name" value="Beta-prop_WDR19_2nd"/>
    <property type="match status" value="1"/>
</dbReference>
<dbReference type="GO" id="GO:0005929">
    <property type="term" value="C:cilium"/>
    <property type="evidence" value="ECO:0007669"/>
    <property type="project" value="UniProtKB-ARBA"/>
</dbReference>
<evidence type="ECO:0000313" key="19">
    <source>
        <dbReference type="Proteomes" id="UP000670152"/>
    </source>
</evidence>
<evidence type="ECO:0000256" key="5">
    <source>
        <dbReference type="ARBA" id="ARBA00022794"/>
    </source>
</evidence>
<comment type="caution">
    <text evidence="18">The sequence shown here is derived from an EMBL/GenBank/DDBJ whole genome shotgun (WGS) entry which is preliminary data.</text>
</comment>
<dbReference type="InterPro" id="IPR011990">
    <property type="entry name" value="TPR-like_helical_dom_sf"/>
</dbReference>
<evidence type="ECO:0000259" key="13">
    <source>
        <dbReference type="Pfam" id="PF15911"/>
    </source>
</evidence>
<keyword evidence="4" id="KW-0677">Repeat</keyword>
<dbReference type="PROSITE" id="PS50005">
    <property type="entry name" value="TPR"/>
    <property type="match status" value="1"/>
</dbReference>
<evidence type="ECO:0000259" key="17">
    <source>
        <dbReference type="Pfam" id="PF24762"/>
    </source>
</evidence>
<keyword evidence="9" id="KW-0966">Cell projection</keyword>
<feature type="repeat" description="TPR" evidence="11">
    <location>
        <begin position="1356"/>
        <end position="1389"/>
    </location>
</feature>
<feature type="region of interest" description="Disordered" evidence="12">
    <location>
        <begin position="1"/>
        <end position="23"/>
    </location>
</feature>
<dbReference type="GO" id="GO:0060271">
    <property type="term" value="P:cilium assembly"/>
    <property type="evidence" value="ECO:0007669"/>
    <property type="project" value="TreeGrafter"/>
</dbReference>
<dbReference type="Pfam" id="PF23387">
    <property type="entry name" value="TPR_IFT80_172"/>
    <property type="match status" value="1"/>
</dbReference>
<evidence type="ECO:0000256" key="7">
    <source>
        <dbReference type="ARBA" id="ARBA00023069"/>
    </source>
</evidence>
<dbReference type="InterPro" id="IPR056170">
    <property type="entry name" value="Znf_IFT121-like"/>
</dbReference>
<dbReference type="PROSITE" id="PS00678">
    <property type="entry name" value="WD_REPEATS_1"/>
    <property type="match status" value="1"/>
</dbReference>
<dbReference type="EMBL" id="JAANIB010010267">
    <property type="protein sequence ID" value="KAG5319888.1"/>
    <property type="molecule type" value="Genomic_DNA"/>
</dbReference>
<dbReference type="PANTHER" id="PTHR14920:SF0">
    <property type="entry name" value="WD REPEAT DOMAIN 19"/>
    <property type="match status" value="1"/>
</dbReference>
<keyword evidence="7" id="KW-0969">Cilium</keyword>
<organism evidence="18 19">
    <name type="scientific">Acromyrmex heyeri</name>
    <dbReference type="NCBI Taxonomy" id="230685"/>
    <lineage>
        <taxon>Eukaryota</taxon>
        <taxon>Metazoa</taxon>
        <taxon>Ecdysozoa</taxon>
        <taxon>Arthropoda</taxon>
        <taxon>Hexapoda</taxon>
        <taxon>Insecta</taxon>
        <taxon>Pterygota</taxon>
        <taxon>Neoptera</taxon>
        <taxon>Endopterygota</taxon>
        <taxon>Hymenoptera</taxon>
        <taxon>Apocrita</taxon>
        <taxon>Aculeata</taxon>
        <taxon>Formicoidea</taxon>
        <taxon>Formicidae</taxon>
        <taxon>Myrmicinae</taxon>
        <taxon>Acromyrmex</taxon>
    </lineage>
</organism>
<evidence type="ECO:0000256" key="12">
    <source>
        <dbReference type="SAM" id="MobiDB-lite"/>
    </source>
</evidence>
<dbReference type="GO" id="GO:0008104">
    <property type="term" value="P:intracellular protein localization"/>
    <property type="evidence" value="ECO:0007669"/>
    <property type="project" value="UniProtKB-ARBA"/>
</dbReference>
<dbReference type="InterPro" id="IPR057855">
    <property type="entry name" value="Beta-prop_WDR19_1st"/>
</dbReference>
<feature type="domain" description="IF140/IFT172/WDR19 TPR" evidence="17">
    <location>
        <begin position="1176"/>
        <end position="1383"/>
    </location>
</feature>
<evidence type="ECO:0000256" key="11">
    <source>
        <dbReference type="PROSITE-ProRule" id="PRU00339"/>
    </source>
</evidence>
<keyword evidence="6 11" id="KW-0802">TPR repeat</keyword>
<keyword evidence="2" id="KW-0963">Cytoplasm</keyword>
<gene>
    <name evidence="18" type="primary">Wdr19</name>
    <name evidence="18" type="ORF">G6Z77_0013090</name>
</gene>
<evidence type="ECO:0000313" key="18">
    <source>
        <dbReference type="EMBL" id="KAG5319888.1"/>
    </source>
</evidence>
<evidence type="ECO:0000259" key="15">
    <source>
        <dbReference type="Pfam" id="PF23387"/>
    </source>
</evidence>
<feature type="repeat" description="WD" evidence="10">
    <location>
        <begin position="113"/>
        <end position="150"/>
    </location>
</feature>
<dbReference type="Gene3D" id="2.130.10.10">
    <property type="entry name" value="YVTN repeat-like/Quinoprotein amine dehydrogenase"/>
    <property type="match status" value="2"/>
</dbReference>